<dbReference type="InterPro" id="IPR031348">
    <property type="entry name" value="PigL_N"/>
</dbReference>
<dbReference type="EMBL" id="JASNWA010000006">
    <property type="protein sequence ID" value="KAK3174846.1"/>
    <property type="molecule type" value="Genomic_DNA"/>
</dbReference>
<evidence type="ECO:0000259" key="2">
    <source>
        <dbReference type="Pfam" id="PF17111"/>
    </source>
</evidence>
<evidence type="ECO:0000313" key="3">
    <source>
        <dbReference type="EMBL" id="KAK3174846.1"/>
    </source>
</evidence>
<dbReference type="AlphaFoldDB" id="A0AAD9ZAX4"/>
<reference evidence="3" key="1">
    <citation type="submission" date="2022-11" db="EMBL/GenBank/DDBJ databases">
        <title>Chromosomal genome sequence assembly and mating type (MAT) locus characterization of the leprose asexual lichenized fungus Lepraria neglecta (Nyl.) Erichsen.</title>
        <authorList>
            <person name="Allen J.L."/>
            <person name="Pfeffer B."/>
        </authorList>
    </citation>
    <scope>NUCLEOTIDE SEQUENCE</scope>
    <source>
        <strain evidence="3">Allen 5258</strain>
    </source>
</reference>
<gene>
    <name evidence="3" type="ORF">OEA41_002092</name>
</gene>
<feature type="coiled-coil region" evidence="1">
    <location>
        <begin position="79"/>
        <end position="142"/>
    </location>
</feature>
<feature type="domain" description="Azaphilone pigments biosynthesis cluster protein L N-terminal" evidence="2">
    <location>
        <begin position="1"/>
        <end position="140"/>
    </location>
</feature>
<name>A0AAD9ZAX4_9LECA</name>
<dbReference type="Proteomes" id="UP001276659">
    <property type="component" value="Unassembled WGS sequence"/>
</dbReference>
<sequence length="600" mass="68937">MDGVSSSFAVVSLAIQMVQTTQKISKFLHGVRDAPKEIIKLTELLDQLHGTLDHVRNLLEQQYLILRLPGSPVYMIRELEKCEKTIKQLESLVSKAKESLGHQQRVQRTWASMRFALGKGTIQELQNQVRDAKTDLNFAMLMPTVDEDVRLPSRSVQVSGANQSKELSMLSHNPKKGLPTITKVKRTTWYYGLLGAVTVDTESKYIRQDEKDAKKSRIAMSEKTVISLTPAFLKRQLEIRLTNTFSGITRTIQTYPILKNFWESRVDGYIEVGDLEGLQSMFSSGELSPFVLNKHGEGIVDTLRVIAQAQDDITIDDVRVLIFYCVVYDKVPPEGVDFILSQESIHYHISQGAEDDITIPILAVILPSLAWNPLRWEPLVRKIVRTGADLHARVPRRKADLRKPDTYGRLPRSAYSTPLEELFQSTYTPFEARAAAGSWLRLLASEGQDAKTYLEKEMDLHAMDGYFTWHRYAPLGFSQSRILRFDLGKCPSVWWDWYIDPSDSSCELRREFDHIVMLDLDYLSQLTMWERMWPYEYQKWCDNRASSDQHYCLGERLEWTRINTLAQDRANRRMKNKAAKVARAQGLKKNRSRMPGAWPA</sequence>
<accession>A0AAD9ZAX4</accession>
<proteinExistence type="predicted"/>
<keyword evidence="1" id="KW-0175">Coiled coil</keyword>
<evidence type="ECO:0000256" key="1">
    <source>
        <dbReference type="SAM" id="Coils"/>
    </source>
</evidence>
<organism evidence="3 4">
    <name type="scientific">Lepraria neglecta</name>
    <dbReference type="NCBI Taxonomy" id="209136"/>
    <lineage>
        <taxon>Eukaryota</taxon>
        <taxon>Fungi</taxon>
        <taxon>Dikarya</taxon>
        <taxon>Ascomycota</taxon>
        <taxon>Pezizomycotina</taxon>
        <taxon>Lecanoromycetes</taxon>
        <taxon>OSLEUM clade</taxon>
        <taxon>Lecanoromycetidae</taxon>
        <taxon>Lecanorales</taxon>
        <taxon>Lecanorineae</taxon>
        <taxon>Stereocaulaceae</taxon>
        <taxon>Lepraria</taxon>
    </lineage>
</organism>
<evidence type="ECO:0000313" key="4">
    <source>
        <dbReference type="Proteomes" id="UP001276659"/>
    </source>
</evidence>
<comment type="caution">
    <text evidence="3">The sequence shown here is derived from an EMBL/GenBank/DDBJ whole genome shotgun (WGS) entry which is preliminary data.</text>
</comment>
<keyword evidence="4" id="KW-1185">Reference proteome</keyword>
<protein>
    <recommendedName>
        <fullName evidence="2">Azaphilone pigments biosynthesis cluster protein L N-terminal domain-containing protein</fullName>
    </recommendedName>
</protein>
<dbReference type="Pfam" id="PF17111">
    <property type="entry name" value="PigL_N"/>
    <property type="match status" value="1"/>
</dbReference>